<evidence type="ECO:0000313" key="7">
    <source>
        <dbReference type="EMBL" id="EDQ86725.1"/>
    </source>
</evidence>
<dbReference type="InParanoid" id="A9V740"/>
<dbReference type="EMBL" id="CH991564">
    <property type="protein sequence ID" value="EDQ86725.1"/>
    <property type="molecule type" value="Genomic_DNA"/>
</dbReference>
<evidence type="ECO:0000259" key="5">
    <source>
        <dbReference type="Pfam" id="PF08531"/>
    </source>
</evidence>
<evidence type="ECO:0000313" key="8">
    <source>
        <dbReference type="Proteomes" id="UP000001357"/>
    </source>
</evidence>
<dbReference type="KEGG" id="mbr:MONBRDRAFT_10744"/>
<dbReference type="EC" id="3.2.1.40" evidence="2"/>
<dbReference type="Gene3D" id="2.60.120.260">
    <property type="entry name" value="Galactose-binding domain-like"/>
    <property type="match status" value="2"/>
</dbReference>
<feature type="signal peptide" evidence="3">
    <location>
        <begin position="1"/>
        <end position="30"/>
    </location>
</feature>
<protein>
    <recommendedName>
        <fullName evidence="2">alpha-L-rhamnosidase</fullName>
        <ecNumber evidence="2">3.2.1.40</ecNumber>
    </recommendedName>
</protein>
<proteinExistence type="predicted"/>
<dbReference type="PANTHER" id="PTHR33307:SF6">
    <property type="entry name" value="ALPHA-RHAMNOSIDASE (EUROFUNG)-RELATED"/>
    <property type="match status" value="1"/>
</dbReference>
<dbReference type="GeneID" id="5893789"/>
<dbReference type="RefSeq" id="XP_001748561.1">
    <property type="nucleotide sequence ID" value="XM_001748509.1"/>
</dbReference>
<evidence type="ECO:0000259" key="4">
    <source>
        <dbReference type="Pfam" id="PF05592"/>
    </source>
</evidence>
<dbReference type="InterPro" id="IPR016007">
    <property type="entry name" value="Alpha_rhamnosid"/>
</dbReference>
<evidence type="ECO:0000256" key="1">
    <source>
        <dbReference type="ARBA" id="ARBA00001445"/>
    </source>
</evidence>
<evidence type="ECO:0000256" key="2">
    <source>
        <dbReference type="ARBA" id="ARBA00012652"/>
    </source>
</evidence>
<dbReference type="AlphaFoldDB" id="A9V740"/>
<feature type="domain" description="Bacterial alpha-L-rhamnosidase N-terminal" evidence="5">
    <location>
        <begin position="125"/>
        <end position="264"/>
    </location>
</feature>
<dbReference type="Pfam" id="PF17389">
    <property type="entry name" value="Bac_rhamnosid6H"/>
    <property type="match status" value="2"/>
</dbReference>
<organism evidence="7 8">
    <name type="scientific">Monosiga brevicollis</name>
    <name type="common">Choanoflagellate</name>
    <dbReference type="NCBI Taxonomy" id="81824"/>
    <lineage>
        <taxon>Eukaryota</taxon>
        <taxon>Choanoflagellata</taxon>
        <taxon>Craspedida</taxon>
        <taxon>Salpingoecidae</taxon>
        <taxon>Monosiga</taxon>
    </lineage>
</organism>
<name>A9V740_MONBE</name>
<reference evidence="7 8" key="1">
    <citation type="journal article" date="2008" name="Nature">
        <title>The genome of the choanoflagellate Monosiga brevicollis and the origin of metazoans.</title>
        <authorList>
            <consortium name="JGI Sequencing"/>
            <person name="King N."/>
            <person name="Westbrook M.J."/>
            <person name="Young S.L."/>
            <person name="Kuo A."/>
            <person name="Abedin M."/>
            <person name="Chapman J."/>
            <person name="Fairclough S."/>
            <person name="Hellsten U."/>
            <person name="Isogai Y."/>
            <person name="Letunic I."/>
            <person name="Marr M."/>
            <person name="Pincus D."/>
            <person name="Putnam N."/>
            <person name="Rokas A."/>
            <person name="Wright K.J."/>
            <person name="Zuzow R."/>
            <person name="Dirks W."/>
            <person name="Good M."/>
            <person name="Goodstein D."/>
            <person name="Lemons D."/>
            <person name="Li W."/>
            <person name="Lyons J.B."/>
            <person name="Morris A."/>
            <person name="Nichols S."/>
            <person name="Richter D.J."/>
            <person name="Salamov A."/>
            <person name="Bork P."/>
            <person name="Lim W.A."/>
            <person name="Manning G."/>
            <person name="Miller W.T."/>
            <person name="McGinnis W."/>
            <person name="Shapiro H."/>
            <person name="Tjian R."/>
            <person name="Grigoriev I.V."/>
            <person name="Rokhsar D."/>
        </authorList>
    </citation>
    <scope>NUCLEOTIDE SEQUENCE [LARGE SCALE GENOMIC DNA]</scope>
    <source>
        <strain evidence="8">MX1 / ATCC 50154</strain>
    </source>
</reference>
<feature type="domain" description="Alpha-L-rhamnosidase six-hairpin glycosidase" evidence="6">
    <location>
        <begin position="599"/>
        <end position="757"/>
    </location>
</feature>
<dbReference type="InterPro" id="IPR013737">
    <property type="entry name" value="Bac_rhamnosid_N"/>
</dbReference>
<keyword evidence="8" id="KW-1185">Reference proteome</keyword>
<dbReference type="Gene3D" id="1.50.10.10">
    <property type="match status" value="2"/>
</dbReference>
<evidence type="ECO:0000256" key="3">
    <source>
        <dbReference type="SAM" id="SignalP"/>
    </source>
</evidence>
<dbReference type="InterPro" id="IPR008928">
    <property type="entry name" value="6-hairpin_glycosidase_sf"/>
</dbReference>
<accession>A9V740</accession>
<gene>
    <name evidence="7" type="ORF">MONBRDRAFT_10744</name>
</gene>
<sequence>MRPGLELTVLGGLGRLLFFVAAVMVLDVQGTVCDYGPTQVRVNHRLLTRTALGAPIMVPGRDDQQAPLPHTQQCAYQVALINNLTGATAYSSGVVTSTNQFHVINATLTPATPFEVNVAVYASTSVYNQRVYFRTFDVTPHLRVGENVLGVSLGNYKWGYNDKWCNMTARGGPEGCRGLIAILELIRPQDSSRWHLISDSAWLTAPGPISWDHLFHGETYDARLEATGWLQPGFVPPATWVSASVLQLPVGSLEPAFMPALRVMQQLAPVKISAIAPPSQYGVDFGLNMAGRVRMRMPTDLSEGQHVWISHGEIVYSATNATVDDTYCSINPNASALRHEPCRPHQTYGFGHETPDRYVGDFNDANMTNVYVVGSAVNATYVPSFAAAGFRHIMVQGLASAPTSDMFTAEFIHTDVAWDQANFEMRPIAARGTNSTQTPDLLNQIHHLAKRAQASNLWSIPTDCPQRERRGWMGDAQVSCNQAMMMFDMHSFYRKFLRDIRDDQLQGCDSDPVHQCASGSWSRFNGSVADVHPYDGIGGWPGCVVWQVAYVVIARNVYRFYGDTSHLVEHYAGLAALMNYLNSTKNPSTSLVDTAGYGEIATVLNRTDDARQYEQARVEGVAAYHAAYYNATVGGYNPTMNSGPSPLGSQTSNAMALLVGAPPDAATQARVAANLVADLEAHGNHSTGGVVGMKVLFPALSLLNRSDLALAVLLQDTYPSIGHMVAQGQTTLCESWACSEYDAAGASLNHIMCVCICSALSHLLRRASALGQLLRSRWCIRFGAFNEWLMEHVGGLHFDASANADTAGGRLIHLAVDAWAARVVGAANFSLPTPFGPVALQWIYKPDRQEVSGSR</sequence>
<dbReference type="Pfam" id="PF08531">
    <property type="entry name" value="Bac_rhamnosid_N"/>
    <property type="match status" value="1"/>
</dbReference>
<dbReference type="InterPro" id="IPR008902">
    <property type="entry name" value="Rhamnosid_concanavalin"/>
</dbReference>
<dbReference type="GO" id="GO:0030596">
    <property type="term" value="F:alpha-L-rhamnosidase activity"/>
    <property type="evidence" value="ECO:0007669"/>
    <property type="project" value="UniProtKB-EC"/>
</dbReference>
<evidence type="ECO:0000259" key="6">
    <source>
        <dbReference type="Pfam" id="PF17389"/>
    </source>
</evidence>
<feature type="domain" description="Alpha-L-rhamnosidase six-hairpin glycosidase" evidence="6">
    <location>
        <begin position="440"/>
        <end position="587"/>
    </location>
</feature>
<dbReference type="eggNOG" id="ENOG502RZCI">
    <property type="taxonomic scope" value="Eukaryota"/>
</dbReference>
<dbReference type="Pfam" id="PF05592">
    <property type="entry name" value="Bac_rhamnosid"/>
    <property type="match status" value="1"/>
</dbReference>
<dbReference type="GO" id="GO:0005975">
    <property type="term" value="P:carbohydrate metabolic process"/>
    <property type="evidence" value="ECO:0007669"/>
    <property type="project" value="InterPro"/>
</dbReference>
<comment type="catalytic activity">
    <reaction evidence="1">
        <text>Hydrolysis of terminal non-reducing alpha-L-rhamnose residues in alpha-L-rhamnosides.</text>
        <dbReference type="EC" id="3.2.1.40"/>
    </reaction>
</comment>
<dbReference type="Proteomes" id="UP000001357">
    <property type="component" value="Unassembled WGS sequence"/>
</dbReference>
<feature type="chain" id="PRO_5002745203" description="alpha-L-rhamnosidase" evidence="3">
    <location>
        <begin position="31"/>
        <end position="855"/>
    </location>
</feature>
<dbReference type="InterPro" id="IPR012341">
    <property type="entry name" value="6hp_glycosidase-like_sf"/>
</dbReference>
<keyword evidence="3" id="KW-0732">Signal</keyword>
<dbReference type="InterPro" id="IPR035396">
    <property type="entry name" value="Bac_rhamnosid6H"/>
</dbReference>
<feature type="domain" description="Alpha-L-rhamnosidase concanavalin-like" evidence="4">
    <location>
        <begin position="278"/>
        <end position="413"/>
    </location>
</feature>
<dbReference type="SUPFAM" id="SSF48208">
    <property type="entry name" value="Six-hairpin glycosidases"/>
    <property type="match status" value="1"/>
</dbReference>
<dbReference type="PANTHER" id="PTHR33307">
    <property type="entry name" value="ALPHA-RHAMNOSIDASE (EUROFUNG)"/>
    <property type="match status" value="1"/>
</dbReference>